<dbReference type="Gene3D" id="3.30.2070.10">
    <property type="entry name" value="Formate dehydrogenase/DMSO reductase"/>
    <property type="match status" value="1"/>
</dbReference>
<dbReference type="AlphaFoldDB" id="A0A1Y6B780"/>
<dbReference type="InterPro" id="IPR009010">
    <property type="entry name" value="Asp_de-COase-like_dom_sf"/>
</dbReference>
<dbReference type="SUPFAM" id="SSF50692">
    <property type="entry name" value="ADC-like"/>
    <property type="match status" value="1"/>
</dbReference>
<organism evidence="6 7">
    <name type="scientific">Tistlia consotensis USBA 355</name>
    <dbReference type="NCBI Taxonomy" id="560819"/>
    <lineage>
        <taxon>Bacteria</taxon>
        <taxon>Pseudomonadati</taxon>
        <taxon>Pseudomonadota</taxon>
        <taxon>Alphaproteobacteria</taxon>
        <taxon>Rhodospirillales</taxon>
        <taxon>Rhodovibrionaceae</taxon>
        <taxon>Tistlia</taxon>
    </lineage>
</organism>
<dbReference type="PANTHER" id="PTHR43742:SF6">
    <property type="entry name" value="OXIDOREDUCTASE YYAE-RELATED"/>
    <property type="match status" value="1"/>
</dbReference>
<keyword evidence="7" id="KW-1185">Reference proteome</keyword>
<sequence>MPLDASPASPSARPNIWARSTCPHDCPSTCALQVEVLEPGDAHAPGGPAPGRIGKVRGHPEHPYTAGVICAKVARYAERIHHPDRLLNPLKRVGAKGVGREAFREISWDEALDEVAHRLAEAEARYGSETVWPYFYAGTMGHVQRDGIERLRHAKRWSRQWSTICTTLAESGWLAGVGAKSGVDAREIEKSDLVVVWGGNPVSTQVNVMTWIAKARKARGAKLVVVDPYRTGTAEQADIHLCLKPGTDAALAAAVIHVLLREGLADRDYLARMTDWDAGAEAHFLARPPEWAAPITGLTVEAIEGFARLYGSTKKSFIRVGYGFSRSRNGAASVHAVSGLPAVTGAWAVEGGGALWGNGAIYHLDKTLIEGLDLLDRSVRKLDQSRFGPVMTGDPGDLGDGPPVTALFVQNTNPANVCPETKKCLAGLARDDLFTCVHEQFLTETAAMADIVLPATMFLEHDDFYTASGHTWLQVTQKVVEAPGECRSNHEVICALAKRLGVAHPGFEMTALELIEATWQASGHGSALDLLEGDGWLDCSDSPDRQHFREGFAHPGGRYRFTADWAAIGQAHAGMPPRADYWTAIDLQDEKHPFRLVAAPARSYLNSTFTETPGSRKREQRPTLLIHPGALDDLGAADGDLMRVGNARGSIRLHARAFDGVQPDVVVIESIWPNKAFPDGLGVNTLTSADAGAPRGGAVFHDTAVWIERGA</sequence>
<dbReference type="PANTHER" id="PTHR43742">
    <property type="entry name" value="TRIMETHYLAMINE-N-OXIDE REDUCTASE"/>
    <property type="match status" value="1"/>
</dbReference>
<name>A0A1Y6B780_9PROT</name>
<proteinExistence type="inferred from homology"/>
<gene>
    <name evidence="6" type="ORF">SAMN05428998_10144</name>
</gene>
<evidence type="ECO:0000313" key="7">
    <source>
        <dbReference type="Proteomes" id="UP000192917"/>
    </source>
</evidence>
<evidence type="ECO:0000313" key="6">
    <source>
        <dbReference type="EMBL" id="SME88031.1"/>
    </source>
</evidence>
<dbReference type="Proteomes" id="UP000192917">
    <property type="component" value="Unassembled WGS sequence"/>
</dbReference>
<dbReference type="Gene3D" id="2.20.25.90">
    <property type="entry name" value="ADC-like domains"/>
    <property type="match status" value="1"/>
</dbReference>
<dbReference type="RefSeq" id="WP_085120419.1">
    <property type="nucleotide sequence ID" value="NZ_FWZX01000001.1"/>
</dbReference>
<feature type="domain" description="4Fe-4S Mo/W bis-MGD-type" evidence="5">
    <location>
        <begin position="15"/>
        <end position="84"/>
    </location>
</feature>
<evidence type="ECO:0000256" key="1">
    <source>
        <dbReference type="ARBA" id="ARBA00010312"/>
    </source>
</evidence>
<comment type="similarity">
    <text evidence="1">Belongs to the prokaryotic molybdopterin-containing oxidoreductase family.</text>
</comment>
<dbReference type="PROSITE" id="PS51669">
    <property type="entry name" value="4FE4S_MOW_BIS_MGD"/>
    <property type="match status" value="1"/>
</dbReference>
<dbReference type="Pfam" id="PF01568">
    <property type="entry name" value="Molydop_binding"/>
    <property type="match status" value="1"/>
</dbReference>
<dbReference type="Pfam" id="PF04879">
    <property type="entry name" value="Molybdop_Fe4S4"/>
    <property type="match status" value="1"/>
</dbReference>
<dbReference type="InterPro" id="IPR037920">
    <property type="entry name" value="YoaE_C"/>
</dbReference>
<evidence type="ECO:0000256" key="2">
    <source>
        <dbReference type="ARBA" id="ARBA00022723"/>
    </source>
</evidence>
<dbReference type="STRING" id="560819.SAMN05428998_10144"/>
<dbReference type="GO" id="GO:0043546">
    <property type="term" value="F:molybdopterin cofactor binding"/>
    <property type="evidence" value="ECO:0007669"/>
    <property type="project" value="InterPro"/>
</dbReference>
<dbReference type="InterPro" id="IPR006657">
    <property type="entry name" value="MoPterin_dinucl-bd_dom"/>
</dbReference>
<evidence type="ECO:0000259" key="5">
    <source>
        <dbReference type="PROSITE" id="PS51669"/>
    </source>
</evidence>
<reference evidence="6 7" key="1">
    <citation type="submission" date="2017-04" db="EMBL/GenBank/DDBJ databases">
        <authorList>
            <person name="Afonso C.L."/>
            <person name="Miller P.J."/>
            <person name="Scott M.A."/>
            <person name="Spackman E."/>
            <person name="Goraichik I."/>
            <person name="Dimitrov K.M."/>
            <person name="Suarez D.L."/>
            <person name="Swayne D.E."/>
        </authorList>
    </citation>
    <scope>NUCLEOTIDE SEQUENCE [LARGE SCALE GENOMIC DNA]</scope>
    <source>
        <strain evidence="6 7">USBA 355</strain>
    </source>
</reference>
<keyword evidence="3" id="KW-0408">Iron</keyword>
<dbReference type="Gene3D" id="2.40.40.20">
    <property type="match status" value="1"/>
</dbReference>
<dbReference type="InterPro" id="IPR006963">
    <property type="entry name" value="Mopterin_OxRdtase_4Fe-4S_dom"/>
</dbReference>
<dbReference type="Pfam" id="PF00384">
    <property type="entry name" value="Molybdopterin"/>
    <property type="match status" value="1"/>
</dbReference>
<dbReference type="SMART" id="SM00926">
    <property type="entry name" value="Molybdop_Fe4S4"/>
    <property type="match status" value="1"/>
</dbReference>
<dbReference type="EMBL" id="FWZX01000001">
    <property type="protein sequence ID" value="SME88031.1"/>
    <property type="molecule type" value="Genomic_DNA"/>
</dbReference>
<dbReference type="GO" id="GO:0016491">
    <property type="term" value="F:oxidoreductase activity"/>
    <property type="evidence" value="ECO:0007669"/>
    <property type="project" value="InterPro"/>
</dbReference>
<accession>A0A1Y6B780</accession>
<protein>
    <submittedName>
        <fullName evidence="6">Anaerobic selenocysteine-containing dehydrogenase</fullName>
    </submittedName>
</protein>
<dbReference type="CDD" id="cd02786">
    <property type="entry name" value="MopB_CT_3"/>
    <property type="match status" value="1"/>
</dbReference>
<dbReference type="SUPFAM" id="SSF53706">
    <property type="entry name" value="Formate dehydrogenase/DMSO reductase, domains 1-3"/>
    <property type="match status" value="1"/>
</dbReference>
<dbReference type="GO" id="GO:0046872">
    <property type="term" value="F:metal ion binding"/>
    <property type="evidence" value="ECO:0007669"/>
    <property type="project" value="UniProtKB-KW"/>
</dbReference>
<dbReference type="InterPro" id="IPR050612">
    <property type="entry name" value="Prok_Mopterin_Oxidored"/>
</dbReference>
<dbReference type="Gene3D" id="3.40.50.740">
    <property type="match status" value="1"/>
</dbReference>
<dbReference type="CDD" id="cd02766">
    <property type="entry name" value="MopB_3"/>
    <property type="match status" value="1"/>
</dbReference>
<evidence type="ECO:0000256" key="3">
    <source>
        <dbReference type="ARBA" id="ARBA00023004"/>
    </source>
</evidence>
<dbReference type="GO" id="GO:0051536">
    <property type="term" value="F:iron-sulfur cluster binding"/>
    <property type="evidence" value="ECO:0007669"/>
    <property type="project" value="UniProtKB-KW"/>
</dbReference>
<dbReference type="Gene3D" id="3.40.228.10">
    <property type="entry name" value="Dimethylsulfoxide Reductase, domain 2"/>
    <property type="match status" value="1"/>
</dbReference>
<dbReference type="InterPro" id="IPR006656">
    <property type="entry name" value="Mopterin_OxRdtase"/>
</dbReference>
<keyword evidence="2" id="KW-0479">Metal-binding</keyword>
<evidence type="ECO:0000256" key="4">
    <source>
        <dbReference type="ARBA" id="ARBA00023014"/>
    </source>
</evidence>
<keyword evidence="4" id="KW-0411">Iron-sulfur</keyword>